<sequence>MIRAAAEAGHVRTDMPAADLATYSLHALAAAADLPATRPARTRLVELTLAALRPARAG</sequence>
<accession>A0A9W6NRP0</accession>
<dbReference type="EMBL" id="BSFP01000073">
    <property type="protein sequence ID" value="GLL06476.1"/>
    <property type="molecule type" value="Genomic_DNA"/>
</dbReference>
<organism evidence="1 2">
    <name type="scientific">Dactylosporangium matsuzakiense</name>
    <dbReference type="NCBI Taxonomy" id="53360"/>
    <lineage>
        <taxon>Bacteria</taxon>
        <taxon>Bacillati</taxon>
        <taxon>Actinomycetota</taxon>
        <taxon>Actinomycetes</taxon>
        <taxon>Micromonosporales</taxon>
        <taxon>Micromonosporaceae</taxon>
        <taxon>Dactylosporangium</taxon>
    </lineage>
</organism>
<dbReference type="Proteomes" id="UP001143480">
    <property type="component" value="Unassembled WGS sequence"/>
</dbReference>
<keyword evidence="2" id="KW-1185">Reference proteome</keyword>
<comment type="caution">
    <text evidence="1">The sequence shown here is derived from an EMBL/GenBank/DDBJ whole genome shotgun (WGS) entry which is preliminary data.</text>
</comment>
<dbReference type="SUPFAM" id="SSF48498">
    <property type="entry name" value="Tetracyclin repressor-like, C-terminal domain"/>
    <property type="match status" value="1"/>
</dbReference>
<dbReference type="InterPro" id="IPR036271">
    <property type="entry name" value="Tet_transcr_reg_TetR-rel_C_sf"/>
</dbReference>
<dbReference type="RefSeq" id="WP_261958965.1">
    <property type="nucleotide sequence ID" value="NZ_CP073797.1"/>
</dbReference>
<dbReference type="Gene3D" id="1.10.357.10">
    <property type="entry name" value="Tetracycline Repressor, domain 2"/>
    <property type="match status" value="1"/>
</dbReference>
<dbReference type="AlphaFoldDB" id="A0A9W6NRP0"/>
<gene>
    <name evidence="1" type="ORF">GCM10017581_082260</name>
</gene>
<evidence type="ECO:0000313" key="1">
    <source>
        <dbReference type="EMBL" id="GLL06476.1"/>
    </source>
</evidence>
<protein>
    <recommendedName>
        <fullName evidence="3">TetR family transcriptional regulator</fullName>
    </recommendedName>
</protein>
<reference evidence="1" key="1">
    <citation type="journal article" date="2014" name="Int. J. Syst. Evol. Microbiol.">
        <title>Complete genome sequence of Corynebacterium casei LMG S-19264T (=DSM 44701T), isolated from a smear-ripened cheese.</title>
        <authorList>
            <consortium name="US DOE Joint Genome Institute (JGI-PGF)"/>
            <person name="Walter F."/>
            <person name="Albersmeier A."/>
            <person name="Kalinowski J."/>
            <person name="Ruckert C."/>
        </authorList>
    </citation>
    <scope>NUCLEOTIDE SEQUENCE</scope>
    <source>
        <strain evidence="1">VKM Ac-1321</strain>
    </source>
</reference>
<reference evidence="1" key="2">
    <citation type="submission" date="2023-01" db="EMBL/GenBank/DDBJ databases">
        <authorList>
            <person name="Sun Q."/>
            <person name="Evtushenko L."/>
        </authorList>
    </citation>
    <scope>NUCLEOTIDE SEQUENCE</scope>
    <source>
        <strain evidence="1">VKM Ac-1321</strain>
    </source>
</reference>
<evidence type="ECO:0008006" key="3">
    <source>
        <dbReference type="Google" id="ProtNLM"/>
    </source>
</evidence>
<proteinExistence type="predicted"/>
<evidence type="ECO:0000313" key="2">
    <source>
        <dbReference type="Proteomes" id="UP001143480"/>
    </source>
</evidence>
<name>A0A9W6NRP0_9ACTN</name>